<dbReference type="InterPro" id="IPR003673">
    <property type="entry name" value="CoA-Trfase_fam_III"/>
</dbReference>
<keyword evidence="4" id="KW-1185">Reference proteome</keyword>
<reference evidence="4" key="2">
    <citation type="submission" date="2018-04" db="EMBL/GenBank/DDBJ databases">
        <title>Complete genome sequence of Sulfodiicoccus acidiphilus strain HS-1.</title>
        <authorList>
            <person name="Sakai H.D."/>
            <person name="Kurosawa N."/>
        </authorList>
    </citation>
    <scope>NUCLEOTIDE SEQUENCE [LARGE SCALE GENOMIC DNA]</scope>
    <source>
        <strain evidence="4">HS-1</strain>
    </source>
</reference>
<evidence type="ECO:0000256" key="1">
    <source>
        <dbReference type="ARBA" id="ARBA00022679"/>
    </source>
</evidence>
<dbReference type="PANTHER" id="PTHR48207">
    <property type="entry name" value="SUCCINATE--HYDROXYMETHYLGLUTARATE COA-TRANSFERASE"/>
    <property type="match status" value="1"/>
</dbReference>
<dbReference type="InterPro" id="IPR044855">
    <property type="entry name" value="CoA-Trfase_III_dom3_sf"/>
</dbReference>
<dbReference type="Proteomes" id="UP000276741">
    <property type="component" value="Chromosome"/>
</dbReference>
<evidence type="ECO:0000313" key="4">
    <source>
        <dbReference type="Proteomes" id="UP000276741"/>
    </source>
</evidence>
<dbReference type="Pfam" id="PF02515">
    <property type="entry name" value="CoA_transf_3"/>
    <property type="match status" value="1"/>
</dbReference>
<proteinExistence type="predicted"/>
<dbReference type="InterPro" id="IPR023606">
    <property type="entry name" value="CoA-Trfase_III_dom_1_sf"/>
</dbReference>
<evidence type="ECO:0000313" key="2">
    <source>
        <dbReference type="EMBL" id="BBD73724.1"/>
    </source>
</evidence>
<organism evidence="2 4">
    <name type="scientific">Sulfodiicoccus acidiphilus</name>
    <dbReference type="NCBI Taxonomy" id="1670455"/>
    <lineage>
        <taxon>Archaea</taxon>
        <taxon>Thermoproteota</taxon>
        <taxon>Thermoprotei</taxon>
        <taxon>Sulfolobales</taxon>
        <taxon>Sulfolobaceae</taxon>
        <taxon>Sulfodiicoccus</taxon>
    </lineage>
</organism>
<reference evidence="3" key="4">
    <citation type="submission" date="2020-09" db="EMBL/GenBank/DDBJ databases">
        <authorList>
            <person name="Sun Q."/>
            <person name="Ohkuma M."/>
        </authorList>
    </citation>
    <scope>NUCLEOTIDE SEQUENCE</scope>
    <source>
        <strain evidence="3">JCM 31740</strain>
    </source>
</reference>
<dbReference type="KEGG" id="sacd:HS1genome_2113"/>
<dbReference type="Gene3D" id="3.40.50.10540">
    <property type="entry name" value="Crotonobetainyl-coa:carnitine coa-transferase, domain 1"/>
    <property type="match status" value="1"/>
</dbReference>
<dbReference type="EMBL" id="BMQS01000012">
    <property type="protein sequence ID" value="GGT97888.1"/>
    <property type="molecule type" value="Genomic_DNA"/>
</dbReference>
<sequence length="408" mass="45188">MFTMTYDLLKGVKVVDLSRAMAGPYCTMMLADAGADVIKVEPPVGDETRLWGPPFQNGESTYFMSVNRNKRSIVIDLKKEQGKEVLRRLLENADVLVENFRPGVMEKMGFGYEQVSKLNPKIIYCSISGFGQWGPYKDRPGYDLIAYAVSGMMSITGEEGRPPVKAGVPVSDIGAGMFGAFAIVSALFRRVSTGKGEYIDVSLLEGQIAWLTHQAGAYFATGQNPKKMGSAHSSIAPYQAFKAKDDYFVLAVGNDEQWARFCKAVGAEHLLNDPRFRSNPDRVRNRDALIQELEKVFSTDSSTEWVRRISEAGIPCSRIYKLSDVFTDPHVLARETVQEIDHPRAGKVKQISPPYKLKGSKFRIALPPPVLGQHTEEVLRELGYSEEQVKNMVKEGSVLITSTSLAGT</sequence>
<dbReference type="AlphaFoldDB" id="A0A348B6C2"/>
<dbReference type="EMBL" id="AP018553">
    <property type="protein sequence ID" value="BBD73724.1"/>
    <property type="molecule type" value="Genomic_DNA"/>
</dbReference>
<dbReference type="SUPFAM" id="SSF89796">
    <property type="entry name" value="CoA-transferase family III (CaiB/BaiF)"/>
    <property type="match status" value="1"/>
</dbReference>
<dbReference type="Gene3D" id="3.30.1540.10">
    <property type="entry name" value="formyl-coa transferase, domain 3"/>
    <property type="match status" value="1"/>
</dbReference>
<dbReference type="InterPro" id="IPR050483">
    <property type="entry name" value="CoA-transferase_III_domain"/>
</dbReference>
<reference evidence="3" key="1">
    <citation type="journal article" date="2014" name="Int. J. Syst. Evol. Microbiol.">
        <title>Complete genome sequence of Corynebacterium casei LMG S-19264T (=DSM 44701T), isolated from a smear-ripened cheese.</title>
        <authorList>
            <consortium name="US DOE Joint Genome Institute (JGI-PGF)"/>
            <person name="Walter F."/>
            <person name="Albersmeier A."/>
            <person name="Kalinowski J."/>
            <person name="Ruckert C."/>
        </authorList>
    </citation>
    <scope>NUCLEOTIDE SEQUENCE</scope>
    <source>
        <strain evidence="3">JCM 31740</strain>
    </source>
</reference>
<dbReference type="PANTHER" id="PTHR48207:SF3">
    <property type="entry name" value="SUCCINATE--HYDROXYMETHYLGLUTARATE COA-TRANSFERASE"/>
    <property type="match status" value="1"/>
</dbReference>
<dbReference type="Proteomes" id="UP000616143">
    <property type="component" value="Unassembled WGS sequence"/>
</dbReference>
<dbReference type="GO" id="GO:0008410">
    <property type="term" value="F:CoA-transferase activity"/>
    <property type="evidence" value="ECO:0007669"/>
    <property type="project" value="TreeGrafter"/>
</dbReference>
<keyword evidence="1 2" id="KW-0808">Transferase</keyword>
<gene>
    <name evidence="3" type="ORF">GCM10007116_14300</name>
    <name evidence="2" type="ORF">HS1genome_2113</name>
</gene>
<accession>A0A348B6C2</accession>
<reference evidence="2" key="3">
    <citation type="journal article" date="2019" name="BMC Res. Notes">
        <title>Complete genome sequence of the Sulfodiicoccus acidiphilus strain HS-1T, the first crenarchaeon that lacks polB3, isolated from an acidic hot spring in Ohwaku-dani, Hakone, Japan.</title>
        <authorList>
            <person name="Sakai H.D."/>
            <person name="Kurosawa N."/>
        </authorList>
    </citation>
    <scope>NUCLEOTIDE SEQUENCE</scope>
    <source>
        <strain evidence="2">HS-1</strain>
    </source>
</reference>
<protein>
    <submittedName>
        <fullName evidence="2">CoA transferase</fullName>
    </submittedName>
</protein>
<name>A0A348B6C2_9CREN</name>
<evidence type="ECO:0000313" key="3">
    <source>
        <dbReference type="EMBL" id="GGT97888.1"/>
    </source>
</evidence>